<dbReference type="EMBL" id="CACRXK020014268">
    <property type="protein sequence ID" value="CAB4026555.1"/>
    <property type="molecule type" value="Genomic_DNA"/>
</dbReference>
<protein>
    <submittedName>
        <fullName evidence="1">Basement membrane-specific heparan sulfate proteoglycan core -like</fullName>
    </submittedName>
</protein>
<proteinExistence type="predicted"/>
<dbReference type="PANTHER" id="PTHR25462">
    <property type="entry name" value="BONUS, ISOFORM C-RELATED"/>
    <property type="match status" value="1"/>
</dbReference>
<dbReference type="PROSITE" id="PS51886">
    <property type="entry name" value="TLDC"/>
    <property type="match status" value="1"/>
</dbReference>
<dbReference type="Proteomes" id="UP001152795">
    <property type="component" value="Unassembled WGS sequence"/>
</dbReference>
<dbReference type="PANTHER" id="PTHR25462:SF296">
    <property type="entry name" value="MEIOTIC P26, ISOFORM F"/>
    <property type="match status" value="1"/>
</dbReference>
<dbReference type="SMART" id="SM00336">
    <property type="entry name" value="BBOX"/>
    <property type="match status" value="2"/>
</dbReference>
<dbReference type="SUPFAM" id="SSF57845">
    <property type="entry name" value="B-box zinc-binding domain"/>
    <property type="match status" value="1"/>
</dbReference>
<dbReference type="OrthoDB" id="5986392at2759"/>
<keyword evidence="2" id="KW-1185">Reference proteome</keyword>
<gene>
    <name evidence="1" type="ORF">PACLA_8A072242</name>
</gene>
<dbReference type="SMART" id="SM00502">
    <property type="entry name" value="BBC"/>
    <property type="match status" value="1"/>
</dbReference>
<dbReference type="SMART" id="SM00584">
    <property type="entry name" value="TLDc"/>
    <property type="match status" value="1"/>
</dbReference>
<evidence type="ECO:0000313" key="1">
    <source>
        <dbReference type="EMBL" id="CAB4026555.1"/>
    </source>
</evidence>
<dbReference type="AlphaFoldDB" id="A0A6S7J3N8"/>
<dbReference type="InterPro" id="IPR003649">
    <property type="entry name" value="Bbox_C"/>
</dbReference>
<dbReference type="Pfam" id="PF07534">
    <property type="entry name" value="TLD"/>
    <property type="match status" value="1"/>
</dbReference>
<accession>A0A6S7J3N8</accession>
<evidence type="ECO:0000313" key="2">
    <source>
        <dbReference type="Proteomes" id="UP001152795"/>
    </source>
</evidence>
<dbReference type="PROSITE" id="PS50119">
    <property type="entry name" value="ZF_BBOX"/>
    <property type="match status" value="2"/>
</dbReference>
<name>A0A6S7J3N8_PARCT</name>
<comment type="caution">
    <text evidence="1">The sequence shown here is derived from an EMBL/GenBank/DDBJ whole genome shotgun (WGS) entry which is preliminary data.</text>
</comment>
<sequence length="530" mass="60081">MGPTHTQDGGEGKYVERLRGADKKIETFPCPTCRSEFTLKSNQDVAELPSSYFIKNMLEIMAIQRKAKTSTACSRCQDPAINHCASCEMFMCKKCSEWHDSWPANKNHNALSVQELSNPESQVKMRRKLYCAKHEDKILEYYCETCKELCCIDCVVLIHTKTNHSCVAMREIKQKQRETLQSSCTTLDEKLAEGKKALNNICEVMKSLEKNAETAKDQIKEQKENILKIVAEKLDERAKKMNDDVDKVYCELQSELSKQHDEMKDYLDKVQASVSLPKNLLKRGSIEEIISSQKLIDEKIEKLTNQQPENLAAVNDGSIQYAPDDIGKISVDEIVDKLGHVEGGVPAMYNLIKKSSSILKGEIAFMKHLKKWLREKCKWNLCYRASRDGWSSQDFHKHCDNKGPTVVLVKANDCIFGGYTDQNWDSGGNYKHSNSSFLFSLRNKDNLAPFIANIKQGQEQYAICCSSGYGPNFGGGHDLHICGNPQVRQSYSKFGNTYQLPPGYVYNSEQANNLLAGQYKFLTTEIEVFN</sequence>
<dbReference type="InterPro" id="IPR047153">
    <property type="entry name" value="TRIM45/56/19-like"/>
</dbReference>
<dbReference type="InterPro" id="IPR006571">
    <property type="entry name" value="TLDc_dom"/>
</dbReference>
<reference evidence="1" key="1">
    <citation type="submission" date="2020-04" db="EMBL/GenBank/DDBJ databases">
        <authorList>
            <person name="Alioto T."/>
            <person name="Alioto T."/>
            <person name="Gomez Garrido J."/>
        </authorList>
    </citation>
    <scope>NUCLEOTIDE SEQUENCE</scope>
    <source>
        <strain evidence="1">A484AB</strain>
    </source>
</reference>
<dbReference type="Gene3D" id="3.30.160.60">
    <property type="entry name" value="Classic Zinc Finger"/>
    <property type="match status" value="1"/>
</dbReference>
<dbReference type="Pfam" id="PF00643">
    <property type="entry name" value="zf-B_box"/>
    <property type="match status" value="1"/>
</dbReference>
<dbReference type="GO" id="GO:0008270">
    <property type="term" value="F:zinc ion binding"/>
    <property type="evidence" value="ECO:0007669"/>
    <property type="project" value="InterPro"/>
</dbReference>
<dbReference type="InterPro" id="IPR000315">
    <property type="entry name" value="Znf_B-box"/>
</dbReference>
<organism evidence="1 2">
    <name type="scientific">Paramuricea clavata</name>
    <name type="common">Red gorgonian</name>
    <name type="synonym">Violescent sea-whip</name>
    <dbReference type="NCBI Taxonomy" id="317549"/>
    <lineage>
        <taxon>Eukaryota</taxon>
        <taxon>Metazoa</taxon>
        <taxon>Cnidaria</taxon>
        <taxon>Anthozoa</taxon>
        <taxon>Octocorallia</taxon>
        <taxon>Malacalcyonacea</taxon>
        <taxon>Plexauridae</taxon>
        <taxon>Paramuricea</taxon>
    </lineage>
</organism>